<dbReference type="RefSeq" id="WP_345182430.1">
    <property type="nucleotide sequence ID" value="NZ_BAABFQ010000010.1"/>
</dbReference>
<evidence type="ECO:0008006" key="4">
    <source>
        <dbReference type="Google" id="ProtNLM"/>
    </source>
</evidence>
<feature type="signal peptide" evidence="1">
    <location>
        <begin position="1"/>
        <end position="33"/>
    </location>
</feature>
<dbReference type="Proteomes" id="UP001595956">
    <property type="component" value="Unassembled WGS sequence"/>
</dbReference>
<proteinExistence type="predicted"/>
<accession>A0ABW0N8C7</accession>
<reference evidence="3" key="1">
    <citation type="journal article" date="2019" name="Int. J. Syst. Evol. Microbiol.">
        <title>The Global Catalogue of Microorganisms (GCM) 10K type strain sequencing project: providing services to taxonomists for standard genome sequencing and annotation.</title>
        <authorList>
            <consortium name="The Broad Institute Genomics Platform"/>
            <consortium name="The Broad Institute Genome Sequencing Center for Infectious Disease"/>
            <person name="Wu L."/>
            <person name="Ma J."/>
        </authorList>
    </citation>
    <scope>NUCLEOTIDE SEQUENCE [LARGE SCALE GENOMIC DNA]</scope>
    <source>
        <strain evidence="3">KACC 13778</strain>
    </source>
</reference>
<evidence type="ECO:0000256" key="1">
    <source>
        <dbReference type="SAM" id="SignalP"/>
    </source>
</evidence>
<dbReference type="EMBL" id="JBHSMD010000011">
    <property type="protein sequence ID" value="MFC5495823.1"/>
    <property type="molecule type" value="Genomic_DNA"/>
</dbReference>
<comment type="caution">
    <text evidence="2">The sequence shown here is derived from an EMBL/GenBank/DDBJ whole genome shotgun (WGS) entry which is preliminary data.</text>
</comment>
<keyword evidence="3" id="KW-1185">Reference proteome</keyword>
<protein>
    <recommendedName>
        <fullName evidence="4">Ig-like domain-containing protein</fullName>
    </recommendedName>
</protein>
<gene>
    <name evidence="2" type="ORF">ACFPKY_22140</name>
</gene>
<name>A0ABW0N8C7_9ACTN</name>
<feature type="chain" id="PRO_5046085645" description="Ig-like domain-containing protein" evidence="1">
    <location>
        <begin position="34"/>
        <end position="156"/>
    </location>
</feature>
<organism evidence="2 3">
    <name type="scientific">Nocardioides caricicola</name>
    <dbReference type="NCBI Taxonomy" id="634770"/>
    <lineage>
        <taxon>Bacteria</taxon>
        <taxon>Bacillati</taxon>
        <taxon>Actinomycetota</taxon>
        <taxon>Actinomycetes</taxon>
        <taxon>Propionibacteriales</taxon>
        <taxon>Nocardioidaceae</taxon>
        <taxon>Nocardioides</taxon>
    </lineage>
</organism>
<sequence length="156" mass="16465">MSTTQTWTDLSRRAVTVILVALCLIAVPAVASAKFTSAQTAGQTVGTDRMETPTGLSGSYLCTRTSSLETIWVTIDGFEDRGPAGATYAYTLVQGSTVRDSASTPSTNVTLNGWKGTDSVSTTWTVRIQPSIHRWTGGVATVSITCPATSTKYGTF</sequence>
<evidence type="ECO:0000313" key="3">
    <source>
        <dbReference type="Proteomes" id="UP001595956"/>
    </source>
</evidence>
<keyword evidence="1" id="KW-0732">Signal</keyword>
<evidence type="ECO:0000313" key="2">
    <source>
        <dbReference type="EMBL" id="MFC5495823.1"/>
    </source>
</evidence>